<feature type="domain" description="Metallo-beta-lactamase" evidence="1">
    <location>
        <begin position="32"/>
        <end position="246"/>
    </location>
</feature>
<evidence type="ECO:0000313" key="2">
    <source>
        <dbReference type="EMBL" id="MED1204424.1"/>
    </source>
</evidence>
<dbReference type="CDD" id="cd16282">
    <property type="entry name" value="metallo-hydrolase-like_MBL-fold"/>
    <property type="match status" value="1"/>
</dbReference>
<evidence type="ECO:0000259" key="1">
    <source>
        <dbReference type="SMART" id="SM00849"/>
    </source>
</evidence>
<dbReference type="InterPro" id="IPR036866">
    <property type="entry name" value="RibonucZ/Hydroxyglut_hydro"/>
</dbReference>
<dbReference type="InterPro" id="IPR001279">
    <property type="entry name" value="Metallo-B-lactamas"/>
</dbReference>
<proteinExistence type="predicted"/>
<gene>
    <name evidence="2" type="ORF">P4T90_15350</name>
</gene>
<name>A0ABU6MIC6_9BACI</name>
<dbReference type="Pfam" id="PF00753">
    <property type="entry name" value="Lactamase_B"/>
    <property type="match status" value="1"/>
</dbReference>
<evidence type="ECO:0000313" key="3">
    <source>
        <dbReference type="Proteomes" id="UP001341444"/>
    </source>
</evidence>
<dbReference type="Gene3D" id="3.60.15.10">
    <property type="entry name" value="Ribonuclease Z/Hydroxyacylglutathione hydrolase-like"/>
    <property type="match status" value="1"/>
</dbReference>
<dbReference type="SUPFAM" id="SSF56281">
    <property type="entry name" value="Metallo-hydrolase/oxidoreductase"/>
    <property type="match status" value="1"/>
</dbReference>
<dbReference type="PANTHER" id="PTHR42951">
    <property type="entry name" value="METALLO-BETA-LACTAMASE DOMAIN-CONTAINING"/>
    <property type="match status" value="1"/>
</dbReference>
<dbReference type="Proteomes" id="UP001341444">
    <property type="component" value="Unassembled WGS sequence"/>
</dbReference>
<dbReference type="SMART" id="SM00849">
    <property type="entry name" value="Lactamase_B"/>
    <property type="match status" value="1"/>
</dbReference>
<keyword evidence="3" id="KW-1185">Reference proteome</keyword>
<dbReference type="RefSeq" id="WP_066269549.1">
    <property type="nucleotide sequence ID" value="NZ_JARMAB010000022.1"/>
</dbReference>
<comment type="caution">
    <text evidence="2">The sequence shown here is derived from an EMBL/GenBank/DDBJ whole genome shotgun (WGS) entry which is preliminary data.</text>
</comment>
<dbReference type="EMBL" id="JARMAB010000022">
    <property type="protein sequence ID" value="MED1204424.1"/>
    <property type="molecule type" value="Genomic_DNA"/>
</dbReference>
<reference evidence="2 3" key="1">
    <citation type="submission" date="2023-03" db="EMBL/GenBank/DDBJ databases">
        <title>Bacillus Genome Sequencing.</title>
        <authorList>
            <person name="Dunlap C."/>
        </authorList>
    </citation>
    <scope>NUCLEOTIDE SEQUENCE [LARGE SCALE GENOMIC DNA]</scope>
    <source>
        <strain evidence="2 3">B-23453</strain>
    </source>
</reference>
<dbReference type="InterPro" id="IPR050855">
    <property type="entry name" value="NDM-1-like"/>
</dbReference>
<protein>
    <submittedName>
        <fullName evidence="2">MBL fold metallo-hydrolase</fullName>
    </submittedName>
</protein>
<sequence length="313" mass="35425">MPISMIQSRFFSLAKLSEGVFAAIAKKGAGAMSNAGIIDLGNEVVVFDTFTTPSAARDLRKAAEDLTQKEIKYVFNSHFHGDHTFGNQIFQDATIISTPATRDLHRKNNRIEDRDKELEETKQYLRQLKERAKTESDPVLLSSLDTQLKEMSKVCEAISDLEIVLPNLTFEEKLVIHGTDRTAEFYCFGGGHTESDAFLYIPEEKIAFMGDLVLENLHPPLFHSQEFKDNLLKVRQLDIERIVPGHGNIVTKNQIDVMIAYLTHLNEKVTRSIEKGMTLEELLVSEISADYAAWTGIDGYKRNLNAVYQEQNR</sequence>
<accession>A0ABU6MIC6</accession>
<organism evidence="2 3">
    <name type="scientific">Heyndrickxia acidicola</name>
    <dbReference type="NCBI Taxonomy" id="209389"/>
    <lineage>
        <taxon>Bacteria</taxon>
        <taxon>Bacillati</taxon>
        <taxon>Bacillota</taxon>
        <taxon>Bacilli</taxon>
        <taxon>Bacillales</taxon>
        <taxon>Bacillaceae</taxon>
        <taxon>Heyndrickxia</taxon>
    </lineage>
</organism>